<dbReference type="GO" id="GO:0019674">
    <property type="term" value="P:NAD+ metabolic process"/>
    <property type="evidence" value="ECO:0007669"/>
    <property type="project" value="InterPro"/>
</dbReference>
<dbReference type="Gene3D" id="2.60.200.30">
    <property type="entry name" value="Probable inorganic polyphosphate/atp-NAD kinase, domain 2"/>
    <property type="match status" value="1"/>
</dbReference>
<keyword evidence="9" id="KW-0732">Signal</keyword>
<evidence type="ECO:0000256" key="8">
    <source>
        <dbReference type="SAM" id="MobiDB-lite"/>
    </source>
</evidence>
<proteinExistence type="inferred from homology"/>
<dbReference type="Pfam" id="PF01513">
    <property type="entry name" value="NAD_kinase"/>
    <property type="match status" value="1"/>
</dbReference>
<keyword evidence="2 10" id="KW-0808">Transferase</keyword>
<keyword evidence="7" id="KW-0520">NAD</keyword>
<organism evidence="10 11">
    <name type="scientific">Fistulifera solaris</name>
    <name type="common">Oleaginous diatom</name>
    <dbReference type="NCBI Taxonomy" id="1519565"/>
    <lineage>
        <taxon>Eukaryota</taxon>
        <taxon>Sar</taxon>
        <taxon>Stramenopiles</taxon>
        <taxon>Ochrophyta</taxon>
        <taxon>Bacillariophyta</taxon>
        <taxon>Bacillariophyceae</taxon>
        <taxon>Bacillariophycidae</taxon>
        <taxon>Naviculales</taxon>
        <taxon>Naviculaceae</taxon>
        <taxon>Fistulifera</taxon>
    </lineage>
</organism>
<keyword evidence="6" id="KW-0521">NADP</keyword>
<dbReference type="Proteomes" id="UP000198406">
    <property type="component" value="Unassembled WGS sequence"/>
</dbReference>
<comment type="similarity">
    <text evidence="1">Belongs to the NAD kinase family.</text>
</comment>
<protein>
    <submittedName>
        <fullName evidence="10">NAD+ kinase</fullName>
        <ecNumber evidence="10">2.7.1.23</ecNumber>
    </submittedName>
</protein>
<name>A0A1Z5JCD2_FISSO</name>
<evidence type="ECO:0000256" key="1">
    <source>
        <dbReference type="ARBA" id="ARBA00010995"/>
    </source>
</evidence>
<dbReference type="PANTHER" id="PTHR20275:SF0">
    <property type="entry name" value="NAD KINASE"/>
    <property type="match status" value="1"/>
</dbReference>
<dbReference type="GO" id="GO:0006741">
    <property type="term" value="P:NADP+ biosynthetic process"/>
    <property type="evidence" value="ECO:0007669"/>
    <property type="project" value="InterPro"/>
</dbReference>
<evidence type="ECO:0000256" key="2">
    <source>
        <dbReference type="ARBA" id="ARBA00022679"/>
    </source>
</evidence>
<dbReference type="EC" id="2.7.1.23" evidence="10"/>
<dbReference type="GO" id="GO:0003951">
    <property type="term" value="F:NAD+ kinase activity"/>
    <property type="evidence" value="ECO:0007669"/>
    <property type="project" value="UniProtKB-EC"/>
</dbReference>
<reference evidence="10 11" key="1">
    <citation type="journal article" date="2015" name="Plant Cell">
        <title>Oil accumulation by the oleaginous diatom Fistulifera solaris as revealed by the genome and transcriptome.</title>
        <authorList>
            <person name="Tanaka T."/>
            <person name="Maeda Y."/>
            <person name="Veluchamy A."/>
            <person name="Tanaka M."/>
            <person name="Abida H."/>
            <person name="Marechal E."/>
            <person name="Bowler C."/>
            <person name="Muto M."/>
            <person name="Sunaga Y."/>
            <person name="Tanaka M."/>
            <person name="Yoshino T."/>
            <person name="Taniguchi T."/>
            <person name="Fukuda Y."/>
            <person name="Nemoto M."/>
            <person name="Matsumoto M."/>
            <person name="Wong P.S."/>
            <person name="Aburatani S."/>
            <person name="Fujibuchi W."/>
        </authorList>
    </citation>
    <scope>NUCLEOTIDE SEQUENCE [LARGE SCALE GENOMIC DNA]</scope>
    <source>
        <strain evidence="10 11">JPCC DA0580</strain>
    </source>
</reference>
<comment type="caution">
    <text evidence="10">The sequence shown here is derived from an EMBL/GenBank/DDBJ whole genome shotgun (WGS) entry which is preliminary data.</text>
</comment>
<dbReference type="GO" id="GO:0005524">
    <property type="term" value="F:ATP binding"/>
    <property type="evidence" value="ECO:0007669"/>
    <property type="project" value="UniProtKB-KW"/>
</dbReference>
<feature type="region of interest" description="Disordered" evidence="8">
    <location>
        <begin position="61"/>
        <end position="81"/>
    </location>
</feature>
<evidence type="ECO:0000256" key="6">
    <source>
        <dbReference type="ARBA" id="ARBA00022857"/>
    </source>
</evidence>
<dbReference type="AlphaFoldDB" id="A0A1Z5JCD2"/>
<evidence type="ECO:0000256" key="9">
    <source>
        <dbReference type="SAM" id="SignalP"/>
    </source>
</evidence>
<dbReference type="Gene3D" id="3.40.50.10330">
    <property type="entry name" value="Probable inorganic polyphosphate/atp-NAD kinase, domain 1"/>
    <property type="match status" value="1"/>
</dbReference>
<sequence length="559" mass="61365">MHSIRAFSHLLAFFLVAYGWQEGWSFALVPSSVTSSALNGRQFKSLARSNTICWATPKNVSSSTSSSSSLPETPLAQPQQSLKDEVKASTVLQQRDARIAKRMQLQWCNNGFCQDVLREKVVGTRNQIVLRGPATGQVVYHWQSLTQETRNNNKKSDLYQEQTDTATVIKDPFVLILIRPGDDTLIQAAAKAIQALSEFGVQVLLDPSTAARVKYYFGVDSDNVHLFEATSTPGFGDDIRDESDTDTIRDHDSYLYGQSHPTGNPVAAHAPDLICTLGGDGLLMHAGMMFQGAVPPILCVAGGSLGFLTPFRQDEMVEALLIALGLQTSSSIADQDSTPLILPDIDVFPPNMPTYAYTPKEVNGDRTRPKLKFGLGNRIYLSIRMRLECAVVSKDGSIRSRYNVLNEVVVDRGSSPYLAALECFCDDSHLTTVQADGVIFATPTGSTAYSLAAGSSVVHPAVPCILLTPICPHVLSFRSMIFPDHVILRCYVPEDARAGASVAFDGKHRQELRRGESLQVKMSPYPVPTINRVDQTADWLGNLKSNFNFNARPRQRPLR</sequence>
<keyword evidence="5" id="KW-0067">ATP-binding</keyword>
<accession>A0A1Z5JCD2</accession>
<feature type="chain" id="PRO_5012396559" evidence="9">
    <location>
        <begin position="20"/>
        <end position="559"/>
    </location>
</feature>
<keyword evidence="4 10" id="KW-0418">Kinase</keyword>
<keyword evidence="11" id="KW-1185">Reference proteome</keyword>
<dbReference type="FunFam" id="2.60.200.30:FF:000009">
    <property type="entry name" value="Poly(P)/ATP NAD kinase"/>
    <property type="match status" value="1"/>
</dbReference>
<dbReference type="OrthoDB" id="24581at2759"/>
<keyword evidence="3" id="KW-0547">Nucleotide-binding</keyword>
<dbReference type="EMBL" id="BDSP01000044">
    <property type="protein sequence ID" value="GAX11645.1"/>
    <property type="molecule type" value="Genomic_DNA"/>
</dbReference>
<evidence type="ECO:0000256" key="5">
    <source>
        <dbReference type="ARBA" id="ARBA00022840"/>
    </source>
</evidence>
<dbReference type="InterPro" id="IPR002504">
    <property type="entry name" value="NADK"/>
</dbReference>
<dbReference type="InParanoid" id="A0A1Z5JCD2"/>
<dbReference type="InterPro" id="IPR016064">
    <property type="entry name" value="NAD/diacylglycerol_kinase_sf"/>
</dbReference>
<dbReference type="SUPFAM" id="SSF111331">
    <property type="entry name" value="NAD kinase/diacylglycerol kinase-like"/>
    <property type="match status" value="2"/>
</dbReference>
<evidence type="ECO:0000313" key="11">
    <source>
        <dbReference type="Proteomes" id="UP000198406"/>
    </source>
</evidence>
<evidence type="ECO:0000256" key="3">
    <source>
        <dbReference type="ARBA" id="ARBA00022741"/>
    </source>
</evidence>
<dbReference type="HAMAP" id="MF_00361">
    <property type="entry name" value="NAD_kinase"/>
    <property type="match status" value="1"/>
</dbReference>
<gene>
    <name evidence="10" type="ORF">FisN_7Lh004</name>
</gene>
<evidence type="ECO:0000313" key="10">
    <source>
        <dbReference type="EMBL" id="GAX11645.1"/>
    </source>
</evidence>
<dbReference type="Pfam" id="PF20143">
    <property type="entry name" value="NAD_kinase_C"/>
    <property type="match status" value="1"/>
</dbReference>
<evidence type="ECO:0000256" key="7">
    <source>
        <dbReference type="ARBA" id="ARBA00023027"/>
    </source>
</evidence>
<evidence type="ECO:0000256" key="4">
    <source>
        <dbReference type="ARBA" id="ARBA00022777"/>
    </source>
</evidence>
<feature type="signal peptide" evidence="9">
    <location>
        <begin position="1"/>
        <end position="19"/>
    </location>
</feature>
<dbReference type="InterPro" id="IPR017437">
    <property type="entry name" value="ATP-NAD_kinase_PpnK-typ_C"/>
</dbReference>
<dbReference type="PANTHER" id="PTHR20275">
    <property type="entry name" value="NAD KINASE"/>
    <property type="match status" value="1"/>
</dbReference>
<dbReference type="InterPro" id="IPR017438">
    <property type="entry name" value="ATP-NAD_kinase_N"/>
</dbReference>